<evidence type="ECO:0008006" key="4">
    <source>
        <dbReference type="Google" id="ProtNLM"/>
    </source>
</evidence>
<dbReference type="Proteomes" id="UP000077177">
    <property type="component" value="Chromosome"/>
</dbReference>
<dbReference type="InterPro" id="IPR011042">
    <property type="entry name" value="6-blade_b-propeller_TolB-like"/>
</dbReference>
<proteinExistence type="inferred from homology"/>
<name>A0A172U337_9BACT</name>
<dbReference type="Pfam" id="PF07676">
    <property type="entry name" value="PD40"/>
    <property type="match status" value="1"/>
</dbReference>
<dbReference type="SUPFAM" id="SSF82171">
    <property type="entry name" value="DPP6 N-terminal domain-like"/>
    <property type="match status" value="1"/>
</dbReference>
<accession>A0A172U337</accession>
<dbReference type="Pfam" id="PF12566">
    <property type="entry name" value="DUF3748"/>
    <property type="match status" value="1"/>
</dbReference>
<evidence type="ECO:0000313" key="3">
    <source>
        <dbReference type="Proteomes" id="UP000077177"/>
    </source>
</evidence>
<sequence length="441" mass="48917">MDDLRGHALQEKQLTYGEHGFTINHTQCFSADDKWIVFDTRNEDTHISRTGTIGIVNVETGEVKPVYHTENQTAFGPGVGAASFSPIQDRVIFLRGLTNANEKQPYGFARRSCIGIDIANPLKPIAMDARDVDHPFTKGALRGGTHAHSFSGDGRWISYTYNDYVLEQHSLVDQSIKDLRVVGVMMPARVEVTDADSAENFTGEMFSAIVTEVTEQPRWGTDEIEKAFDETWIGKSGYVHKDGSRQERAIAFQGHVRDKDGNLKTEVFVVDLPNDIRQERPGKPLEGTATSRPNVPAGVTQRRVTYTNNGVQGPRHWLRSTKDGSIIAFLSSDENGHIQVFCVSPNGGDSKQLTHNAFSIQGMFNFSPDDTKLAYIGNNTLYVTELSTGKTTQLLPSFSDEERPVGGVVWSNNGKQLAYNRYTKGEKGKYLHIFLLDVAGL</sequence>
<dbReference type="Gene3D" id="2.120.10.30">
    <property type="entry name" value="TolB, C-terminal domain"/>
    <property type="match status" value="1"/>
</dbReference>
<protein>
    <recommendedName>
        <fullName evidence="4">DUF3748 domain-containing protein</fullName>
    </recommendedName>
</protein>
<evidence type="ECO:0000313" key="2">
    <source>
        <dbReference type="EMBL" id="ANE53443.1"/>
    </source>
</evidence>
<evidence type="ECO:0000256" key="1">
    <source>
        <dbReference type="ARBA" id="ARBA00009820"/>
    </source>
</evidence>
<dbReference type="AlphaFoldDB" id="A0A172U337"/>
<reference evidence="3" key="1">
    <citation type="submission" date="2015-01" db="EMBL/GenBank/DDBJ databases">
        <title>Flavisolibacter sp./LCS9/ whole genome sequencing.</title>
        <authorList>
            <person name="Kim M.K."/>
            <person name="Srinivasan S."/>
            <person name="Lee J.-J."/>
        </authorList>
    </citation>
    <scope>NUCLEOTIDE SEQUENCE [LARGE SCALE GENOMIC DNA]</scope>
    <source>
        <strain evidence="3">LCS9</strain>
    </source>
</reference>
<dbReference type="PANTHER" id="PTHR36842">
    <property type="entry name" value="PROTEIN TOLB HOMOLOG"/>
    <property type="match status" value="1"/>
</dbReference>
<dbReference type="InterPro" id="IPR022223">
    <property type="entry name" value="DUF3748"/>
</dbReference>
<reference evidence="2 3" key="2">
    <citation type="journal article" date="2016" name="Int. J. Syst. Evol. Microbiol.">
        <title>Flavisolibacter tropicus sp. nov., isolated from tropical soil.</title>
        <authorList>
            <person name="Lee J.J."/>
            <person name="Kang M.S."/>
            <person name="Kim G.S."/>
            <person name="Lee C.S."/>
            <person name="Lim S."/>
            <person name="Lee J."/>
            <person name="Roh S.H."/>
            <person name="Kang H."/>
            <person name="Ha J.M."/>
            <person name="Bae S."/>
            <person name="Jung H.Y."/>
            <person name="Kim M.K."/>
        </authorList>
    </citation>
    <scope>NUCLEOTIDE SEQUENCE [LARGE SCALE GENOMIC DNA]</scope>
    <source>
        <strain evidence="2 3">LCS9</strain>
    </source>
</reference>
<dbReference type="STRING" id="1492898.SY85_11645"/>
<dbReference type="PANTHER" id="PTHR36842:SF1">
    <property type="entry name" value="PROTEIN TOLB"/>
    <property type="match status" value="1"/>
</dbReference>
<organism evidence="2 3">
    <name type="scientific">Flavisolibacter tropicus</name>
    <dbReference type="NCBI Taxonomy" id="1492898"/>
    <lineage>
        <taxon>Bacteria</taxon>
        <taxon>Pseudomonadati</taxon>
        <taxon>Bacteroidota</taxon>
        <taxon>Chitinophagia</taxon>
        <taxon>Chitinophagales</taxon>
        <taxon>Chitinophagaceae</taxon>
        <taxon>Flavisolibacter</taxon>
    </lineage>
</organism>
<comment type="similarity">
    <text evidence="1">Belongs to the TolB family.</text>
</comment>
<dbReference type="InterPro" id="IPR011659">
    <property type="entry name" value="WD40"/>
</dbReference>
<dbReference type="RefSeq" id="WP_193408757.1">
    <property type="nucleotide sequence ID" value="NZ_CP011390.1"/>
</dbReference>
<gene>
    <name evidence="2" type="ORF">SY85_11645</name>
</gene>
<dbReference type="KEGG" id="fla:SY85_11645"/>
<dbReference type="EMBL" id="CP011390">
    <property type="protein sequence ID" value="ANE53443.1"/>
    <property type="molecule type" value="Genomic_DNA"/>
</dbReference>
<keyword evidence="3" id="KW-1185">Reference proteome</keyword>